<dbReference type="EMBL" id="JANPWB010000003">
    <property type="protein sequence ID" value="KAJ1199323.1"/>
    <property type="molecule type" value="Genomic_DNA"/>
</dbReference>
<accession>A0AAV7VCK7</accession>
<comment type="caution">
    <text evidence="2">The sequence shown here is derived from an EMBL/GenBank/DDBJ whole genome shotgun (WGS) entry which is preliminary data.</text>
</comment>
<dbReference type="Proteomes" id="UP001066276">
    <property type="component" value="Chromosome 2_1"/>
</dbReference>
<proteinExistence type="predicted"/>
<evidence type="ECO:0000313" key="2">
    <source>
        <dbReference type="EMBL" id="KAJ1199323.1"/>
    </source>
</evidence>
<dbReference type="AlphaFoldDB" id="A0AAV7VCK7"/>
<name>A0AAV7VCK7_PLEWA</name>
<evidence type="ECO:0000256" key="1">
    <source>
        <dbReference type="SAM" id="MobiDB-lite"/>
    </source>
</evidence>
<gene>
    <name evidence="2" type="ORF">NDU88_003160</name>
</gene>
<evidence type="ECO:0000313" key="3">
    <source>
        <dbReference type="Proteomes" id="UP001066276"/>
    </source>
</evidence>
<protein>
    <submittedName>
        <fullName evidence="2">Uncharacterized protein</fullName>
    </submittedName>
</protein>
<reference evidence="2" key="1">
    <citation type="journal article" date="2022" name="bioRxiv">
        <title>Sequencing and chromosome-scale assembly of the giantPleurodeles waltlgenome.</title>
        <authorList>
            <person name="Brown T."/>
            <person name="Elewa A."/>
            <person name="Iarovenko S."/>
            <person name="Subramanian E."/>
            <person name="Araus A.J."/>
            <person name="Petzold A."/>
            <person name="Susuki M."/>
            <person name="Suzuki K.-i.T."/>
            <person name="Hayashi T."/>
            <person name="Toyoda A."/>
            <person name="Oliveira C."/>
            <person name="Osipova E."/>
            <person name="Leigh N.D."/>
            <person name="Simon A."/>
            <person name="Yun M.H."/>
        </authorList>
    </citation>
    <scope>NUCLEOTIDE SEQUENCE</scope>
    <source>
        <strain evidence="2">20211129_DDA</strain>
        <tissue evidence="2">Liver</tissue>
    </source>
</reference>
<organism evidence="2 3">
    <name type="scientific">Pleurodeles waltl</name>
    <name type="common">Iberian ribbed newt</name>
    <dbReference type="NCBI Taxonomy" id="8319"/>
    <lineage>
        <taxon>Eukaryota</taxon>
        <taxon>Metazoa</taxon>
        <taxon>Chordata</taxon>
        <taxon>Craniata</taxon>
        <taxon>Vertebrata</taxon>
        <taxon>Euteleostomi</taxon>
        <taxon>Amphibia</taxon>
        <taxon>Batrachia</taxon>
        <taxon>Caudata</taxon>
        <taxon>Salamandroidea</taxon>
        <taxon>Salamandridae</taxon>
        <taxon>Pleurodelinae</taxon>
        <taxon>Pleurodeles</taxon>
    </lineage>
</organism>
<sequence length="97" mass="10655">GITSETQRLPPRSTRRKIKGSPLDGARRSCAAPFKEQANKEKEQVRAEVELRARSPMPSVVSVEQQDKDPPVRNVEQIQVILGGGPLVTPQTAEDVL</sequence>
<keyword evidence="3" id="KW-1185">Reference proteome</keyword>
<feature type="compositionally biased region" description="Basic and acidic residues" evidence="1">
    <location>
        <begin position="37"/>
        <end position="53"/>
    </location>
</feature>
<feature type="region of interest" description="Disordered" evidence="1">
    <location>
        <begin position="1"/>
        <end position="71"/>
    </location>
</feature>
<feature type="non-terminal residue" evidence="2">
    <location>
        <position position="1"/>
    </location>
</feature>